<organism evidence="2 3">
    <name type="scientific">Lujinxingia sediminis</name>
    <dbReference type="NCBI Taxonomy" id="2480984"/>
    <lineage>
        <taxon>Bacteria</taxon>
        <taxon>Deltaproteobacteria</taxon>
        <taxon>Bradymonadales</taxon>
        <taxon>Lujinxingiaceae</taxon>
        <taxon>Lujinxingia</taxon>
    </lineage>
</organism>
<gene>
    <name evidence="2" type="ORF">EA187_11615</name>
</gene>
<keyword evidence="1" id="KW-0812">Transmembrane</keyword>
<dbReference type="RefSeq" id="WP_127780351.1">
    <property type="nucleotide sequence ID" value="NZ_SADD01000005.1"/>
</dbReference>
<protein>
    <submittedName>
        <fullName evidence="2">Uncharacterized protein</fullName>
    </submittedName>
</protein>
<feature type="transmembrane region" description="Helical" evidence="1">
    <location>
        <begin position="12"/>
        <end position="30"/>
    </location>
</feature>
<keyword evidence="1" id="KW-0472">Membrane</keyword>
<evidence type="ECO:0000256" key="1">
    <source>
        <dbReference type="SAM" id="Phobius"/>
    </source>
</evidence>
<dbReference type="EMBL" id="SADD01000005">
    <property type="protein sequence ID" value="RVU44186.1"/>
    <property type="molecule type" value="Genomic_DNA"/>
</dbReference>
<name>A0ABY0CTN1_9DELT</name>
<dbReference type="Proteomes" id="UP000282926">
    <property type="component" value="Unassembled WGS sequence"/>
</dbReference>
<keyword evidence="1" id="KW-1133">Transmembrane helix</keyword>
<comment type="caution">
    <text evidence="2">The sequence shown here is derived from an EMBL/GenBank/DDBJ whole genome shotgun (WGS) entry which is preliminary data.</text>
</comment>
<proteinExistence type="predicted"/>
<accession>A0ABY0CTN1</accession>
<evidence type="ECO:0000313" key="3">
    <source>
        <dbReference type="Proteomes" id="UP000282926"/>
    </source>
</evidence>
<keyword evidence="3" id="KW-1185">Reference proteome</keyword>
<evidence type="ECO:0000313" key="2">
    <source>
        <dbReference type="EMBL" id="RVU44186.1"/>
    </source>
</evidence>
<sequence length="276" mass="30944">MSTDAPQRSSRIAILALILAAAGFAMALLFPRDHAPPLPQELAGMLAEHPAPIVLATHHVAYRALRTDEDVAMRPVALLSSWPPSSLVLSYRDEAERFERAGMTRAATQDGWTIWEPATLSTLPLFDLARVETMDARSKATPCPRDDAGFARCGEPDWMRPGPREVEIDGVSATCNWAHPLPGKTLRITYPEMPTRDDQGRTLTLLTGLRDSSVGTRVPVEVRVTWGEVQLHHTHHDRRGWQVLPLQTERETASLRLDITATEPGRRHFCYRFEYR</sequence>
<reference evidence="2 3" key="1">
    <citation type="submission" date="2019-01" db="EMBL/GenBank/DDBJ databases">
        <title>Lujinxingia litoralis gen. nov., sp. nov. and Lujinxingia sediminis gen. nov., sp. nov., new members in the order Bradymonadales, isolated from coastal sediment.</title>
        <authorList>
            <person name="Li C.-M."/>
        </authorList>
    </citation>
    <scope>NUCLEOTIDE SEQUENCE [LARGE SCALE GENOMIC DNA]</scope>
    <source>
        <strain evidence="2 3">SEH01</strain>
    </source>
</reference>